<dbReference type="SUPFAM" id="SSF52540">
    <property type="entry name" value="P-loop containing nucleoside triphosphate hydrolases"/>
    <property type="match status" value="1"/>
</dbReference>
<dbReference type="Gene3D" id="3.40.50.300">
    <property type="entry name" value="P-loop containing nucleotide triphosphate hydrolases"/>
    <property type="match status" value="1"/>
</dbReference>
<dbReference type="Proteomes" id="UP001499843">
    <property type="component" value="Unassembled WGS sequence"/>
</dbReference>
<dbReference type="Pfam" id="PF13191">
    <property type="entry name" value="AAA_16"/>
    <property type="match status" value="1"/>
</dbReference>
<dbReference type="PRINTS" id="PR00364">
    <property type="entry name" value="DISEASERSIST"/>
</dbReference>
<dbReference type="PANTHER" id="PTHR35205">
    <property type="entry name" value="NB-ARC AND TPR DOMAIN PROTEIN"/>
    <property type="match status" value="1"/>
</dbReference>
<evidence type="ECO:0000313" key="4">
    <source>
        <dbReference type="EMBL" id="GAA2213783.1"/>
    </source>
</evidence>
<dbReference type="InterPro" id="IPR041664">
    <property type="entry name" value="AAA_16"/>
</dbReference>
<dbReference type="Gene3D" id="1.25.40.10">
    <property type="entry name" value="Tetratricopeptide repeat domain"/>
    <property type="match status" value="2"/>
</dbReference>
<feature type="domain" description="Orc1-like AAA ATPase" evidence="3">
    <location>
        <begin position="120"/>
        <end position="263"/>
    </location>
</feature>
<comment type="caution">
    <text evidence="4">The sequence shown here is derived from an EMBL/GenBank/DDBJ whole genome shotgun (WGS) entry which is preliminary data.</text>
</comment>
<evidence type="ECO:0000256" key="2">
    <source>
        <dbReference type="SAM" id="Phobius"/>
    </source>
</evidence>
<protein>
    <recommendedName>
        <fullName evidence="3">Orc1-like AAA ATPase domain-containing protein</fullName>
    </recommendedName>
</protein>
<dbReference type="InterPro" id="IPR027417">
    <property type="entry name" value="P-loop_NTPase"/>
</dbReference>
<feature type="transmembrane region" description="Helical" evidence="2">
    <location>
        <begin position="44"/>
        <end position="63"/>
    </location>
</feature>
<keyword evidence="2" id="KW-1133">Transmembrane helix</keyword>
<proteinExistence type="predicted"/>
<dbReference type="PANTHER" id="PTHR35205:SF1">
    <property type="entry name" value="ZU5 DOMAIN-CONTAINING PROTEIN"/>
    <property type="match status" value="1"/>
</dbReference>
<evidence type="ECO:0000313" key="5">
    <source>
        <dbReference type="Proteomes" id="UP001499843"/>
    </source>
</evidence>
<evidence type="ECO:0000259" key="3">
    <source>
        <dbReference type="Pfam" id="PF13191"/>
    </source>
</evidence>
<name>A0ABP5PSI9_9ACTN</name>
<reference evidence="5" key="1">
    <citation type="journal article" date="2019" name="Int. J. Syst. Evol. Microbiol.">
        <title>The Global Catalogue of Microorganisms (GCM) 10K type strain sequencing project: providing services to taxonomists for standard genome sequencing and annotation.</title>
        <authorList>
            <consortium name="The Broad Institute Genomics Platform"/>
            <consortium name="The Broad Institute Genome Sequencing Center for Infectious Disease"/>
            <person name="Wu L."/>
            <person name="Ma J."/>
        </authorList>
    </citation>
    <scope>NUCLEOTIDE SEQUENCE [LARGE SCALE GENOMIC DNA]</scope>
    <source>
        <strain evidence="5">JCM 16114</strain>
    </source>
</reference>
<feature type="region of interest" description="Disordered" evidence="1">
    <location>
        <begin position="99"/>
        <end position="120"/>
    </location>
</feature>
<gene>
    <name evidence="4" type="ORF">GCM10009850_092460</name>
</gene>
<keyword evidence="5" id="KW-1185">Reference proteome</keyword>
<keyword evidence="2" id="KW-0812">Transmembrane</keyword>
<dbReference type="EMBL" id="BAAAQX010000035">
    <property type="protein sequence ID" value="GAA2213783.1"/>
    <property type="molecule type" value="Genomic_DNA"/>
</dbReference>
<accession>A0ABP5PSI9</accession>
<sequence>MLAKSAALVSLVLLGVGVWAFFSDAPGEPDVVLDVLDVLDKRASVVSMFAGVLGLLISTATLWTQLRPSGPRPGGDVLAWNATGGDEIAITGGHLAAAVRQPPRPRPPARPVRLPPRPPQLAGRDQTLAELHERLAGDGALPHLIAVHGLGGVGKTSLVVEYAHRYLHEYTLVWHLPAEDTALLSAAYANLAALLAVRQATDLADPVDQVHAALAAYPGRWLLIFDNAPFAEALRAFLPPAGPGHVLVTSRSAHWPFDHGLELDVLDAEPAMAFLQARAGQEDQDGAAAVVTALGALPLALEQAGAYMADTGTTITGYHGLLQHQRSTMLAQGEPWGYPSRVASTWQLAFETLAATNVQAISLIRLLACYDPDAIPYRLLLTPLEARHPQDLLVTDELRTQRGRTLEALRSLPGSTLGVNAAISLLRRHCLIGLPAADRVSIHRLVQAVTLDNVSAASRAAWQRAACALLHAVFPAGGEVEADAEDTANWPRFAQLLPHARALLPLDDPNLCKIAWYLGVSGDYRTAKLLSLQIHEHRAGTLGPEHPRTLSIRRQLIRWLGQAGDPAAARDQAAALVPVCERVLGPEHPNTLIARHELAHWSGASGAAAATVRDQYVLLLPYVRKVLGDDDGMTLRVRHTHAIWTGRAGDPAGARDQLAAIHLIAEHVMGDGHPVTLHIRYALASWTGEAGDAAAARDQVTTLLPDLERLLGGEHPVTLKARHSLASWTGEAGDAAAARDQFAALLPDLERLIGPVHPTTLAARRALADWTSRAR</sequence>
<organism evidence="4 5">
    <name type="scientific">Nonomuraea monospora</name>
    <dbReference type="NCBI Taxonomy" id="568818"/>
    <lineage>
        <taxon>Bacteria</taxon>
        <taxon>Bacillati</taxon>
        <taxon>Actinomycetota</taxon>
        <taxon>Actinomycetes</taxon>
        <taxon>Streptosporangiales</taxon>
        <taxon>Streptosporangiaceae</taxon>
        <taxon>Nonomuraea</taxon>
    </lineage>
</organism>
<feature type="compositionally biased region" description="Pro residues" evidence="1">
    <location>
        <begin position="102"/>
        <end position="119"/>
    </location>
</feature>
<dbReference type="Pfam" id="PF13374">
    <property type="entry name" value="TPR_10"/>
    <property type="match status" value="1"/>
</dbReference>
<keyword evidence="2" id="KW-0472">Membrane</keyword>
<evidence type="ECO:0000256" key="1">
    <source>
        <dbReference type="SAM" id="MobiDB-lite"/>
    </source>
</evidence>
<dbReference type="NCBIfam" id="NF040586">
    <property type="entry name" value="FxSxx_TPR"/>
    <property type="match status" value="1"/>
</dbReference>
<dbReference type="InterPro" id="IPR011990">
    <property type="entry name" value="TPR-like_helical_dom_sf"/>
</dbReference>